<dbReference type="Gene3D" id="3.40.190.80">
    <property type="match status" value="1"/>
</dbReference>
<dbReference type="PRINTS" id="PR00377">
    <property type="entry name" value="IMPHPHTASES"/>
</dbReference>
<feature type="binding site" evidence="1">
    <location>
        <position position="126"/>
    </location>
    <ligand>
        <name>Mg(2+)</name>
        <dbReference type="ChEBI" id="CHEBI:18420"/>
        <label>1</label>
        <note>catalytic</note>
    </ligand>
</feature>
<keyword evidence="3" id="KW-1185">Reference proteome</keyword>
<comment type="cofactor">
    <cofactor evidence="1">
        <name>Mg(2+)</name>
        <dbReference type="ChEBI" id="CHEBI:18420"/>
    </cofactor>
</comment>
<accession>E8QZG5</accession>
<evidence type="ECO:0000313" key="2">
    <source>
        <dbReference type="EMBL" id="ADV61092.1"/>
    </source>
</evidence>
<dbReference type="GO" id="GO:0006020">
    <property type="term" value="P:inositol metabolic process"/>
    <property type="evidence" value="ECO:0007669"/>
    <property type="project" value="TreeGrafter"/>
</dbReference>
<keyword evidence="1" id="KW-0479">Metal-binding</keyword>
<dbReference type="SUPFAM" id="SSF56655">
    <property type="entry name" value="Carbohydrate phosphatase"/>
    <property type="match status" value="1"/>
</dbReference>
<proteinExistence type="predicted"/>
<dbReference type="eggNOG" id="COG0483">
    <property type="taxonomic scope" value="Bacteria"/>
</dbReference>
<reference evidence="2 3" key="2">
    <citation type="journal article" date="2011" name="Stand. Genomic Sci.">
        <title>Complete genome sequence of Isosphaera pallida type strain (IS1B).</title>
        <authorList>
            <consortium name="US DOE Joint Genome Institute (JGI-PGF)"/>
            <person name="Goker M."/>
            <person name="Cleland D."/>
            <person name="Saunders E."/>
            <person name="Lapidus A."/>
            <person name="Nolan M."/>
            <person name="Lucas S."/>
            <person name="Hammon N."/>
            <person name="Deshpande S."/>
            <person name="Cheng J.F."/>
            <person name="Tapia R."/>
            <person name="Han C."/>
            <person name="Goodwin L."/>
            <person name="Pitluck S."/>
            <person name="Liolios K."/>
            <person name="Pagani I."/>
            <person name="Ivanova N."/>
            <person name="Mavromatis K."/>
            <person name="Pati A."/>
            <person name="Chen A."/>
            <person name="Palaniappan K."/>
            <person name="Land M."/>
            <person name="Hauser L."/>
            <person name="Chang Y.J."/>
            <person name="Jeffries C.D."/>
            <person name="Detter J.C."/>
            <person name="Beck B."/>
            <person name="Woyke T."/>
            <person name="Bristow J."/>
            <person name="Eisen J.A."/>
            <person name="Markowitz V."/>
            <person name="Hugenholtz P."/>
            <person name="Kyrpides N.C."/>
            <person name="Klenk H.P."/>
        </authorList>
    </citation>
    <scope>NUCLEOTIDE SEQUENCE [LARGE SCALE GENOMIC DNA]</scope>
    <source>
        <strain evidence="3">ATCC 43644 / DSM 9630 / IS1B</strain>
    </source>
</reference>
<dbReference type="Gene3D" id="3.30.540.10">
    <property type="entry name" value="Fructose-1,6-Bisphosphatase, subunit A, domain 1"/>
    <property type="match status" value="1"/>
</dbReference>
<reference key="1">
    <citation type="submission" date="2010-11" db="EMBL/GenBank/DDBJ databases">
        <title>The complete sequence of chromosome of Isophaera pallida ATCC 43644.</title>
        <authorList>
            <consortium name="US DOE Joint Genome Institute (JGI-PGF)"/>
            <person name="Lucas S."/>
            <person name="Copeland A."/>
            <person name="Lapidus A."/>
            <person name="Bruce D."/>
            <person name="Goodwin L."/>
            <person name="Pitluck S."/>
            <person name="Kyrpides N."/>
            <person name="Mavromatis K."/>
            <person name="Pagani I."/>
            <person name="Ivanova N."/>
            <person name="Saunders E."/>
            <person name="Brettin T."/>
            <person name="Detter J.C."/>
            <person name="Han C."/>
            <person name="Tapia R."/>
            <person name="Land M."/>
            <person name="Hauser L."/>
            <person name="Markowitz V."/>
            <person name="Cheng J.-F."/>
            <person name="Hugenholtz P."/>
            <person name="Woyke T."/>
            <person name="Wu D."/>
            <person name="Eisen J.A."/>
        </authorList>
    </citation>
    <scope>NUCLEOTIDE SEQUENCE</scope>
    <source>
        <strain>ATCC 43644</strain>
    </source>
</reference>
<dbReference type="InterPro" id="IPR000760">
    <property type="entry name" value="Inositol_monophosphatase-like"/>
</dbReference>
<keyword evidence="1" id="KW-0460">Magnesium</keyword>
<dbReference type="GO" id="GO:0046872">
    <property type="term" value="F:metal ion binding"/>
    <property type="evidence" value="ECO:0007669"/>
    <property type="project" value="UniProtKB-KW"/>
</dbReference>
<feature type="binding site" evidence="1">
    <location>
        <position position="129"/>
    </location>
    <ligand>
        <name>Mg(2+)</name>
        <dbReference type="ChEBI" id="CHEBI:18420"/>
        <label>1</label>
        <note>catalytic</note>
    </ligand>
</feature>
<feature type="binding site" evidence="1">
    <location>
        <position position="264"/>
    </location>
    <ligand>
        <name>Mg(2+)</name>
        <dbReference type="ChEBI" id="CHEBI:18420"/>
        <label>1</label>
        <note>catalytic</note>
    </ligand>
</feature>
<dbReference type="Proteomes" id="UP000008631">
    <property type="component" value="Chromosome"/>
</dbReference>
<dbReference type="Pfam" id="PF00459">
    <property type="entry name" value="Inositol_P"/>
    <property type="match status" value="1"/>
</dbReference>
<name>E8QZG5_ISOPI</name>
<dbReference type="GO" id="GO:0008934">
    <property type="term" value="F:inositol monophosphate 1-phosphatase activity"/>
    <property type="evidence" value="ECO:0007669"/>
    <property type="project" value="TreeGrafter"/>
</dbReference>
<dbReference type="InParanoid" id="E8QZG5"/>
<dbReference type="AlphaFoldDB" id="E8QZG5"/>
<dbReference type="GO" id="GO:0007165">
    <property type="term" value="P:signal transduction"/>
    <property type="evidence" value="ECO:0007669"/>
    <property type="project" value="TreeGrafter"/>
</dbReference>
<dbReference type="PANTHER" id="PTHR20854">
    <property type="entry name" value="INOSITOL MONOPHOSPHATASE"/>
    <property type="match status" value="1"/>
</dbReference>
<organism evidence="2 3">
    <name type="scientific">Isosphaera pallida (strain ATCC 43644 / DSM 9630 / IS1B)</name>
    <dbReference type="NCBI Taxonomy" id="575540"/>
    <lineage>
        <taxon>Bacteria</taxon>
        <taxon>Pseudomonadati</taxon>
        <taxon>Planctomycetota</taxon>
        <taxon>Planctomycetia</taxon>
        <taxon>Isosphaerales</taxon>
        <taxon>Isosphaeraceae</taxon>
        <taxon>Isosphaera</taxon>
    </lineage>
</organism>
<feature type="binding site" evidence="1">
    <location>
        <position position="128"/>
    </location>
    <ligand>
        <name>Mg(2+)</name>
        <dbReference type="ChEBI" id="CHEBI:18420"/>
        <label>1</label>
        <note>catalytic</note>
    </ligand>
</feature>
<evidence type="ECO:0000313" key="3">
    <source>
        <dbReference type="Proteomes" id="UP000008631"/>
    </source>
</evidence>
<dbReference type="EMBL" id="CP002353">
    <property type="protein sequence ID" value="ADV61092.1"/>
    <property type="molecule type" value="Genomic_DNA"/>
</dbReference>
<dbReference type="HOGENOM" id="CLU_854634_0_0_0"/>
<protein>
    <submittedName>
        <fullName evidence="2">Inositol monophosphatase</fullName>
    </submittedName>
</protein>
<feature type="binding site" evidence="1">
    <location>
        <position position="110"/>
    </location>
    <ligand>
        <name>Mg(2+)</name>
        <dbReference type="ChEBI" id="CHEBI:18420"/>
        <label>1</label>
        <note>catalytic</note>
    </ligand>
</feature>
<evidence type="ECO:0000256" key="1">
    <source>
        <dbReference type="PIRSR" id="PIRSR600760-2"/>
    </source>
</evidence>
<dbReference type="KEGG" id="ipa:Isop_0497"/>
<gene>
    <name evidence="2" type="ordered locus">Isop_0497</name>
</gene>
<dbReference type="STRING" id="575540.Isop_0497"/>
<dbReference type="PANTHER" id="PTHR20854:SF4">
    <property type="entry name" value="INOSITOL-1-MONOPHOSPHATASE-RELATED"/>
    <property type="match status" value="1"/>
</dbReference>
<sequence>MVVYLSGLARRTPPRPCRVFWRELVTDSMSRISRAGSQPPFYHPPAFAEELAFARQLAAQASAVALERCRHLSPREKANRSFVTDLDLDVERLLRDRLAARFPEDALTGEEHDREGGDGPRRWSIDPIDGTGNLVHGLPLWAISIGLLVESPSGDGESAAESESSPPHPVVGVIAIPPLGETFWAVQGGGAWLDDQPLPPLAEWDAESFHPQDNVSLSTNALRRLDPRRVPGRIRDLGAACVELAFLAAGRLRAAVFLGEAEHDLAAGAVLLGEVGASIRRLDAEGTRLTPARLVAETPVRIPTLLGPRGRVDALFERLDPYATT</sequence>